<keyword evidence="2" id="KW-0804">Transcription</keyword>
<dbReference type="Pfam" id="PF01342">
    <property type="entry name" value="SAND"/>
    <property type="match status" value="1"/>
</dbReference>
<evidence type="ECO:0000313" key="6">
    <source>
        <dbReference type="Proteomes" id="UP001356427"/>
    </source>
</evidence>
<keyword evidence="1" id="KW-0805">Transcription regulation</keyword>
<evidence type="ECO:0000259" key="4">
    <source>
        <dbReference type="PROSITE" id="PS50864"/>
    </source>
</evidence>
<dbReference type="EMBL" id="JAGTTL010000002">
    <property type="protein sequence ID" value="KAK6327614.1"/>
    <property type="molecule type" value="Genomic_DNA"/>
</dbReference>
<dbReference type="GO" id="GO:0006357">
    <property type="term" value="P:regulation of transcription by RNA polymerase II"/>
    <property type="evidence" value="ECO:0007669"/>
    <property type="project" value="TreeGrafter"/>
</dbReference>
<dbReference type="GO" id="GO:0046872">
    <property type="term" value="F:metal ion binding"/>
    <property type="evidence" value="ECO:0007669"/>
    <property type="project" value="UniProtKB-KW"/>
</dbReference>
<dbReference type="InterPro" id="IPR010919">
    <property type="entry name" value="SAND-like_dom_sf"/>
</dbReference>
<keyword evidence="6" id="KW-1185">Reference proteome</keyword>
<comment type="caution">
    <text evidence="5">The sequence shown here is derived from an EMBL/GenBank/DDBJ whole genome shotgun (WGS) entry which is preliminary data.</text>
</comment>
<dbReference type="GO" id="GO:0005634">
    <property type="term" value="C:nucleus"/>
    <property type="evidence" value="ECO:0007669"/>
    <property type="project" value="TreeGrafter"/>
</dbReference>
<evidence type="ECO:0000256" key="2">
    <source>
        <dbReference type="ARBA" id="ARBA00023163"/>
    </source>
</evidence>
<dbReference type="PROSITE" id="PS50864">
    <property type="entry name" value="SAND"/>
    <property type="match status" value="1"/>
</dbReference>
<dbReference type="AlphaFoldDB" id="A0AAN8MDA2"/>
<dbReference type="Gene3D" id="3.10.390.10">
    <property type="entry name" value="SAND domain-like"/>
    <property type="match status" value="1"/>
</dbReference>
<evidence type="ECO:0000256" key="1">
    <source>
        <dbReference type="ARBA" id="ARBA00023015"/>
    </source>
</evidence>
<dbReference type="PANTHER" id="PTHR10417:SF3">
    <property type="entry name" value="GLUCOCORTICOID MODULATORY ELEMENT-BINDING PROTEIN 1"/>
    <property type="match status" value="1"/>
</dbReference>
<accession>A0AAN8MDA2</accession>
<reference evidence="5 6" key="1">
    <citation type="submission" date="2021-04" db="EMBL/GenBank/DDBJ databases">
        <authorList>
            <person name="De Guttry C."/>
            <person name="Zahm M."/>
            <person name="Klopp C."/>
            <person name="Cabau C."/>
            <person name="Louis A."/>
            <person name="Berthelot C."/>
            <person name="Parey E."/>
            <person name="Roest Crollius H."/>
            <person name="Montfort J."/>
            <person name="Robinson-Rechavi M."/>
            <person name="Bucao C."/>
            <person name="Bouchez O."/>
            <person name="Gislard M."/>
            <person name="Lluch J."/>
            <person name="Milhes M."/>
            <person name="Lampietro C."/>
            <person name="Lopez Roques C."/>
            <person name="Donnadieu C."/>
            <person name="Braasch I."/>
            <person name="Desvignes T."/>
            <person name="Postlethwait J."/>
            <person name="Bobe J."/>
            <person name="Wedekind C."/>
            <person name="Guiguen Y."/>
        </authorList>
    </citation>
    <scope>NUCLEOTIDE SEQUENCE [LARGE SCALE GENOMIC DNA]</scope>
    <source>
        <strain evidence="5">Cs_M1</strain>
        <tissue evidence="5">Blood</tissue>
    </source>
</reference>
<proteinExistence type="predicted"/>
<dbReference type="InterPro" id="IPR000770">
    <property type="entry name" value="SAND_dom"/>
</dbReference>
<organism evidence="5 6">
    <name type="scientific">Coregonus suidteri</name>
    <dbReference type="NCBI Taxonomy" id="861788"/>
    <lineage>
        <taxon>Eukaryota</taxon>
        <taxon>Metazoa</taxon>
        <taxon>Chordata</taxon>
        <taxon>Craniata</taxon>
        <taxon>Vertebrata</taxon>
        <taxon>Euteleostomi</taxon>
        <taxon>Actinopterygii</taxon>
        <taxon>Neopterygii</taxon>
        <taxon>Teleostei</taxon>
        <taxon>Protacanthopterygii</taxon>
        <taxon>Salmoniformes</taxon>
        <taxon>Salmonidae</taxon>
        <taxon>Coregoninae</taxon>
        <taxon>Coregonus</taxon>
    </lineage>
</organism>
<dbReference type="PANTHER" id="PTHR10417">
    <property type="entry name" value="GLUCOCORTICOID MODULATORY ELEMENT-BINDING PROTEIN"/>
    <property type="match status" value="1"/>
</dbReference>
<feature type="domain" description="SAND" evidence="4">
    <location>
        <begin position="1"/>
        <end position="31"/>
    </location>
</feature>
<dbReference type="GO" id="GO:0000978">
    <property type="term" value="F:RNA polymerase II cis-regulatory region sequence-specific DNA binding"/>
    <property type="evidence" value="ECO:0007669"/>
    <property type="project" value="TreeGrafter"/>
</dbReference>
<dbReference type="SUPFAM" id="SSF63763">
    <property type="entry name" value="SAND domain-like"/>
    <property type="match status" value="1"/>
</dbReference>
<sequence>MSGKVTLKDWKRAIRMGEVMLRKMMDSGQLDFYEHSTLCTNTCRSTKFDLLINNTRFPPDGSGLTTPISSQEREVCYWGW</sequence>
<gene>
    <name evidence="5" type="ORF">J4Q44_G00032590</name>
</gene>
<protein>
    <recommendedName>
        <fullName evidence="4">SAND domain-containing protein</fullName>
    </recommendedName>
</protein>
<dbReference type="Proteomes" id="UP001356427">
    <property type="component" value="Unassembled WGS sequence"/>
</dbReference>
<name>A0AAN8MDA2_9TELE</name>
<evidence type="ECO:0000313" key="5">
    <source>
        <dbReference type="EMBL" id="KAK6327614.1"/>
    </source>
</evidence>
<evidence type="ECO:0000256" key="3">
    <source>
        <dbReference type="ARBA" id="ARBA00023242"/>
    </source>
</evidence>
<keyword evidence="3" id="KW-0539">Nucleus</keyword>